<feature type="transmembrane region" description="Helical" evidence="1">
    <location>
        <begin position="67"/>
        <end position="88"/>
    </location>
</feature>
<comment type="caution">
    <text evidence="2">The sequence shown here is derived from an EMBL/GenBank/DDBJ whole genome shotgun (WGS) entry which is preliminary data.</text>
</comment>
<evidence type="ECO:0000256" key="1">
    <source>
        <dbReference type="SAM" id="Phobius"/>
    </source>
</evidence>
<evidence type="ECO:0000313" key="3">
    <source>
        <dbReference type="Proteomes" id="UP001551675"/>
    </source>
</evidence>
<accession>A0ABV3GU60</accession>
<keyword evidence="1" id="KW-1133">Transmembrane helix</keyword>
<keyword evidence="3" id="KW-1185">Reference proteome</keyword>
<dbReference type="RefSeq" id="WP_358142584.1">
    <property type="nucleotide sequence ID" value="NZ_JBFALK010000047.1"/>
</dbReference>
<proteinExistence type="predicted"/>
<evidence type="ECO:0000313" key="2">
    <source>
        <dbReference type="EMBL" id="MEV0975167.1"/>
    </source>
</evidence>
<name>A0ABV3GU60_MICGL</name>
<keyword evidence="1" id="KW-0812">Transmembrane</keyword>
<reference evidence="2 3" key="1">
    <citation type="submission" date="2024-06" db="EMBL/GenBank/DDBJ databases">
        <title>The Natural Products Discovery Center: Release of the First 8490 Sequenced Strains for Exploring Actinobacteria Biosynthetic Diversity.</title>
        <authorList>
            <person name="Kalkreuter E."/>
            <person name="Kautsar S.A."/>
            <person name="Yang D."/>
            <person name="Bader C.D."/>
            <person name="Teijaro C.N."/>
            <person name="Fluegel L."/>
            <person name="Davis C.M."/>
            <person name="Simpson J.R."/>
            <person name="Lauterbach L."/>
            <person name="Steele A.D."/>
            <person name="Gui C."/>
            <person name="Meng S."/>
            <person name="Li G."/>
            <person name="Viehrig K."/>
            <person name="Ye F."/>
            <person name="Su P."/>
            <person name="Kiefer A.F."/>
            <person name="Nichols A."/>
            <person name="Cepeda A.J."/>
            <person name="Yan W."/>
            <person name="Fan B."/>
            <person name="Jiang Y."/>
            <person name="Adhikari A."/>
            <person name="Zheng C.-J."/>
            <person name="Schuster L."/>
            <person name="Cowan T.M."/>
            <person name="Smanski M.J."/>
            <person name="Chevrette M.G."/>
            <person name="De Carvalho L.P.S."/>
            <person name="Shen B."/>
        </authorList>
    </citation>
    <scope>NUCLEOTIDE SEQUENCE [LARGE SCALE GENOMIC DNA]</scope>
    <source>
        <strain evidence="2 3">NPDC050100</strain>
    </source>
</reference>
<organism evidence="2 3">
    <name type="scientific">Microtetraspora glauca</name>
    <dbReference type="NCBI Taxonomy" id="1996"/>
    <lineage>
        <taxon>Bacteria</taxon>
        <taxon>Bacillati</taxon>
        <taxon>Actinomycetota</taxon>
        <taxon>Actinomycetes</taxon>
        <taxon>Streptosporangiales</taxon>
        <taxon>Streptosporangiaceae</taxon>
        <taxon>Microtetraspora</taxon>
    </lineage>
</organism>
<feature type="transmembrane region" description="Helical" evidence="1">
    <location>
        <begin position="33"/>
        <end position="55"/>
    </location>
</feature>
<keyword evidence="1" id="KW-0472">Membrane</keyword>
<sequence>MKAPGYVLGGGLILLGSTGLTLNASQTDPLSVALWFGGGAAVHDLVLVPLVLAVGVPASRLRGPYRVGLVIAGMLALVSLPVVLGLGRRADNPSQLPLNYGANVAVVLASIALVAVAVDVWTLLLRRRRARTAQPPTR</sequence>
<feature type="transmembrane region" description="Helical" evidence="1">
    <location>
        <begin position="100"/>
        <end position="124"/>
    </location>
</feature>
<dbReference type="Proteomes" id="UP001551675">
    <property type="component" value="Unassembled WGS sequence"/>
</dbReference>
<gene>
    <name evidence="2" type="ORF">AB0I59_41820</name>
</gene>
<protein>
    <submittedName>
        <fullName evidence="2">Uncharacterized protein</fullName>
    </submittedName>
</protein>
<dbReference type="EMBL" id="JBFALK010000047">
    <property type="protein sequence ID" value="MEV0975167.1"/>
    <property type="molecule type" value="Genomic_DNA"/>
</dbReference>